<keyword evidence="5" id="KW-1185">Reference proteome</keyword>
<dbReference type="Gene3D" id="2.60.40.1180">
    <property type="entry name" value="Golgi alpha-mannosidase II"/>
    <property type="match status" value="1"/>
</dbReference>
<name>A0A4R1XZI2_ACICA</name>
<feature type="compositionally biased region" description="Polar residues" evidence="1">
    <location>
        <begin position="1463"/>
        <end position="1481"/>
    </location>
</feature>
<feature type="compositionally biased region" description="Basic and acidic residues" evidence="1">
    <location>
        <begin position="535"/>
        <end position="544"/>
    </location>
</feature>
<feature type="domain" description="Bacterial Ig" evidence="2">
    <location>
        <begin position="316"/>
        <end position="389"/>
    </location>
</feature>
<feature type="domain" description="Bacterial Ig" evidence="2">
    <location>
        <begin position="235"/>
        <end position="312"/>
    </location>
</feature>
<dbReference type="NCBIfam" id="NF033510">
    <property type="entry name" value="Ca_tandemer"/>
    <property type="match status" value="16"/>
</dbReference>
<feature type="compositionally biased region" description="Basic and acidic residues" evidence="1">
    <location>
        <begin position="1349"/>
        <end position="1359"/>
    </location>
</feature>
<dbReference type="InterPro" id="IPR048051">
    <property type="entry name" value="BapA-like_prefix-like"/>
</dbReference>
<feature type="compositionally biased region" description="Polar residues" evidence="1">
    <location>
        <begin position="731"/>
        <end position="748"/>
    </location>
</feature>
<evidence type="ECO:0000313" key="5">
    <source>
        <dbReference type="Proteomes" id="UP000294963"/>
    </source>
</evidence>
<feature type="compositionally biased region" description="Basic and acidic residues" evidence="1">
    <location>
        <begin position="1024"/>
        <end position="1034"/>
    </location>
</feature>
<feature type="compositionally biased region" description="Basic and acidic residues" evidence="1">
    <location>
        <begin position="450"/>
        <end position="459"/>
    </location>
</feature>
<feature type="compositionally biased region" description="Polar residues" evidence="1">
    <location>
        <begin position="567"/>
        <end position="585"/>
    </location>
</feature>
<feature type="domain" description="Bacterial Ig" evidence="2">
    <location>
        <begin position="885"/>
        <end position="963"/>
    </location>
</feature>
<feature type="domain" description="Bacterial Ig" evidence="2">
    <location>
        <begin position="1049"/>
        <end position="1126"/>
    </location>
</feature>
<feature type="compositionally biased region" description="Basic and acidic residues" evidence="1">
    <location>
        <begin position="288"/>
        <end position="297"/>
    </location>
</feature>
<feature type="compositionally biased region" description="Basic and acidic residues" evidence="1">
    <location>
        <begin position="612"/>
        <end position="621"/>
    </location>
</feature>
<dbReference type="Pfam" id="PF22783">
    <property type="entry name" value="BapA_N"/>
    <property type="match status" value="1"/>
</dbReference>
<reference evidence="4 5" key="1">
    <citation type="submission" date="2019-03" db="EMBL/GenBank/DDBJ databases">
        <title>Genomic analyses of the natural microbiome of Caenorhabditis elegans.</title>
        <authorList>
            <person name="Samuel B."/>
        </authorList>
    </citation>
    <scope>NUCLEOTIDE SEQUENCE [LARGE SCALE GENOMIC DNA]</scope>
    <source>
        <strain evidence="4 5">JUb89</strain>
    </source>
</reference>
<feature type="non-terminal residue" evidence="4">
    <location>
        <position position="1502"/>
    </location>
</feature>
<evidence type="ECO:0000313" key="4">
    <source>
        <dbReference type="EMBL" id="TCM69269.1"/>
    </source>
</evidence>
<feature type="region of interest" description="Disordered" evidence="1">
    <location>
        <begin position="241"/>
        <end position="1040"/>
    </location>
</feature>
<dbReference type="InterPro" id="IPR013783">
    <property type="entry name" value="Ig-like_fold"/>
</dbReference>
<feature type="region of interest" description="Disordered" evidence="1">
    <location>
        <begin position="192"/>
        <end position="225"/>
    </location>
</feature>
<dbReference type="OrthoDB" id="6700206at2"/>
<dbReference type="Gene3D" id="2.60.40.10">
    <property type="entry name" value="Immunoglobulins"/>
    <property type="match status" value="16"/>
</dbReference>
<accession>A0A4R1XZI2</accession>
<feature type="domain" description="Bacterial Ig" evidence="2">
    <location>
        <begin position="1211"/>
        <end position="1288"/>
    </location>
</feature>
<dbReference type="EMBL" id="SLVJ01000003">
    <property type="protein sequence ID" value="TCM69269.1"/>
    <property type="molecule type" value="Genomic_DNA"/>
</dbReference>
<feature type="compositionally biased region" description="Basic and acidic residues" evidence="1">
    <location>
        <begin position="373"/>
        <end position="382"/>
    </location>
</feature>
<feature type="domain" description="Bacterial Ig" evidence="2">
    <location>
        <begin position="1130"/>
        <end position="1207"/>
    </location>
</feature>
<feature type="domain" description="Bacterial Ig" evidence="2">
    <location>
        <begin position="1374"/>
        <end position="1451"/>
    </location>
</feature>
<feature type="compositionally biased region" description="Basic and acidic residues" evidence="1">
    <location>
        <begin position="860"/>
        <end position="870"/>
    </location>
</feature>
<feature type="domain" description="Bacterial Ig" evidence="2">
    <location>
        <begin position="1292"/>
        <end position="1367"/>
    </location>
</feature>
<comment type="caution">
    <text evidence="4">The sequence shown here is derived from an EMBL/GenBank/DDBJ whole genome shotgun (WGS) entry which is preliminary data.</text>
</comment>
<evidence type="ECO:0000259" key="3">
    <source>
        <dbReference type="Pfam" id="PF22783"/>
    </source>
</evidence>
<protein>
    <recommendedName>
        <fullName evidence="6">BapA prefix-like domain-containing protein</fullName>
    </recommendedName>
</protein>
<feature type="compositionally biased region" description="Polar residues" evidence="1">
    <location>
        <begin position="1058"/>
        <end position="1075"/>
    </location>
</feature>
<dbReference type="Proteomes" id="UP000294963">
    <property type="component" value="Unassembled WGS sequence"/>
</dbReference>
<feature type="region of interest" description="Disordered" evidence="1">
    <location>
        <begin position="1053"/>
        <end position="1502"/>
    </location>
</feature>
<feature type="compositionally biased region" description="Basic and acidic residues" evidence="1">
    <location>
        <begin position="697"/>
        <end position="707"/>
    </location>
</feature>
<gene>
    <name evidence="4" type="ORF">EC844_103216</name>
</gene>
<evidence type="ECO:0008006" key="6">
    <source>
        <dbReference type="Google" id="ProtNLM"/>
    </source>
</evidence>
<dbReference type="InterPro" id="IPR013780">
    <property type="entry name" value="Glyco_hydro_b"/>
</dbReference>
<feature type="domain" description="Bacterial Ig" evidence="2">
    <location>
        <begin position="478"/>
        <end position="551"/>
    </location>
</feature>
<dbReference type="InterPro" id="IPR041498">
    <property type="entry name" value="Big_6"/>
</dbReference>
<feature type="domain" description="Biofilm-associated protein BapA-like prefix-like" evidence="3">
    <location>
        <begin position="1"/>
        <end position="127"/>
    </location>
</feature>
<feature type="domain" description="Bacterial Ig" evidence="2">
    <location>
        <begin position="722"/>
        <end position="799"/>
    </location>
</feature>
<feature type="compositionally biased region" description="Polar residues" evidence="1">
    <location>
        <begin position="1138"/>
        <end position="1156"/>
    </location>
</feature>
<feature type="compositionally biased region" description="Basic and acidic residues" evidence="1">
    <location>
        <begin position="211"/>
        <end position="220"/>
    </location>
</feature>
<proteinExistence type="predicted"/>
<dbReference type="NCBIfam" id="NF033677">
    <property type="entry name" value="biofilm_BapA_N"/>
    <property type="match status" value="1"/>
</dbReference>
<organism evidence="4 5">
    <name type="scientific">Acinetobacter calcoaceticus</name>
    <dbReference type="NCBI Taxonomy" id="471"/>
    <lineage>
        <taxon>Bacteria</taxon>
        <taxon>Pseudomonadati</taxon>
        <taxon>Pseudomonadota</taxon>
        <taxon>Gammaproteobacteria</taxon>
        <taxon>Moraxellales</taxon>
        <taxon>Moraxellaceae</taxon>
        <taxon>Acinetobacter</taxon>
        <taxon>Acinetobacter calcoaceticus/baumannii complex</taxon>
    </lineage>
</organism>
<sequence>MSEIQVISKETHQVLESVTGNAVSISEASVVVLKINKEDVVSIVQKGVDAVITLKSGEEIIIGHFFEGENYKTDNSLVFNDEGQNKLIWVQFTDANSALLENITLSYIDSIEPLLYHDGATSLWAWLAVPVGAAGIIAWAGNDSDSDQSPPRIILEKPTINPPNGNDPITGTAPPGTQVEVTFPNGDKQVVDVGPDGKWSVPNPGLEDGDEIKAETKDPEGNVSPPSYAIIDGVAPDAPIVDTPNVKDPITGSAEPGSEVTVTFPDGSTEVTKAGPDGKWSVPNPGLKDGDEVKATAKDPAGNVSDPGYATVDGAAPNAPHIDPPNAEDPITGSAPPRSEIEVTFPNGDKENTTAGPDGKWSVPNPGLEDGDEIKAETKDPEGNVSPPSYAIVDGVAPDAPIVDTPNVKDPITGSAEPGSEVTVTFPDGSTEVTTAGPDGKWSVPNPGLKDGDEVKATAKDPAGNVSDPGYATVDGAAPNAPHIDPPNAEDPITGSAPPGSEVEVTFPNGDKENTTAGPDGKWSVPNPGLEDGDEIKAETKDPEGNVSPPSYAIVDGVAPDAPIIDQPNTSDPVTGSAEPNSEVTVTFPDGSTEVTTTGPDGKWSVPNPGLKDGDEVKATAKDPAGNVSDPGYATVDGVAPDAPHIDPPNANDPITGGGANPGDEVIVTFPNGDQETTTAGPDGTWSVPNPGLVDGDEIKAETKDPEGNVSPPAYAIVDGVAPDAPIIDQPNRSDPVTGSAEPNSEVTVTFPDGSTEVTTAGPDGKWSVPNPGLKDGDEVQATAKDPAGNVSDPGYATVDGAAPNAPHIDPPNANDPITGGGANPGDEVIVTFPNGDQETTIAGPDGTWSVPNPGLVDGDEIKAETKDPEGNVSPPAYAIVDGVAPNAPHIDPPNANDPITGGGANPGDEVIVTFPNGDQETTIAGPDGTWSVPNPGLVDGDEVKATAKDPAGNVSDPGYATVDGAAPNAPHIDPPNANDPITGGGANPGDEVIVTFPNGDQETTIAGPDGTWSVPNPGLVDGDEIKAETKDPEGNVSPPAYAIVDGVAPDAPIIDQPNISDPVTGSAEPNSEVTVTFPDGSTEVTTAGPDGKWSVPNPGLQDGDEVKATAKDPAGNVSDPGYATVDGVAPDAPIIDQPNTLDPVTGSAEPNSEVTVTFPDGSTEVTTAGPDGKWSVPNPGLQDGDEVQATAKDPAGNVSDPGYATVDGVAPDAPIIDQPNTSDPVIGSAEPGNEVTVTFPDGSTEVTTAGPDGKWSVPNPGLQDGDEVKATAKDPAGNVSDPGYATVDGAAPNAPHIDPPNANDPITGGGANPGDEVIVTFPNGDQETTTAGPDGTWSVPNPGLVDGDEIKAETKDPEGNVSPPAYAIVDGVAPDAPIIDQPNTSDPVTGSAEPGSEVTVTFPDGSTEVTTAGPDGKWSVPNPGLQDGDEVQATAKDPAGNVSDPGYATVDGAAPNAPIIDQPNTSDPITGSAEPNSEVTVTFPDGSTEVTTAGPDGKWSV</sequence>
<evidence type="ECO:0000259" key="2">
    <source>
        <dbReference type="Pfam" id="PF17936"/>
    </source>
</evidence>
<evidence type="ECO:0000256" key="1">
    <source>
        <dbReference type="SAM" id="MobiDB-lite"/>
    </source>
</evidence>
<feature type="domain" description="Bacterial Ig" evidence="2">
    <location>
        <begin position="640"/>
        <end position="715"/>
    </location>
</feature>
<dbReference type="Pfam" id="PF17936">
    <property type="entry name" value="Big_6"/>
    <property type="match status" value="13"/>
</dbReference>
<feature type="domain" description="Bacterial Ig" evidence="2">
    <location>
        <begin position="559"/>
        <end position="636"/>
    </location>
</feature>
<feature type="domain" description="Bacterial Ig" evidence="2">
    <location>
        <begin position="397"/>
        <end position="474"/>
    </location>
</feature>